<organism evidence="3 4">
    <name type="scientific">Butyrivibrio hungatei</name>
    <dbReference type="NCBI Taxonomy" id="185008"/>
    <lineage>
        <taxon>Bacteria</taxon>
        <taxon>Bacillati</taxon>
        <taxon>Bacillota</taxon>
        <taxon>Clostridia</taxon>
        <taxon>Lachnospirales</taxon>
        <taxon>Lachnospiraceae</taxon>
        <taxon>Butyrivibrio</taxon>
    </lineage>
</organism>
<proteinExistence type="predicted"/>
<reference evidence="4" key="1">
    <citation type="submission" date="2016-10" db="EMBL/GenBank/DDBJ databases">
        <authorList>
            <person name="Varghese N."/>
            <person name="Submissions S."/>
        </authorList>
    </citation>
    <scope>NUCLEOTIDE SEQUENCE [LARGE SCALE GENOMIC DNA]</scope>
    <source>
        <strain evidence="4">XBD2006</strain>
    </source>
</reference>
<dbReference type="InterPro" id="IPR001387">
    <property type="entry name" value="Cro/C1-type_HTH"/>
</dbReference>
<evidence type="ECO:0000259" key="2">
    <source>
        <dbReference type="PROSITE" id="PS50943"/>
    </source>
</evidence>
<dbReference type="Gene3D" id="1.10.260.40">
    <property type="entry name" value="lambda repressor-like DNA-binding domains"/>
    <property type="match status" value="1"/>
</dbReference>
<dbReference type="SMART" id="SM00530">
    <property type="entry name" value="HTH_XRE"/>
    <property type="match status" value="1"/>
</dbReference>
<dbReference type="RefSeq" id="WP_074462469.1">
    <property type="nucleotide sequence ID" value="NZ_FMUR01000010.1"/>
</dbReference>
<dbReference type="SUPFAM" id="SSF47413">
    <property type="entry name" value="lambda repressor-like DNA-binding domains"/>
    <property type="match status" value="1"/>
</dbReference>
<dbReference type="AlphaFoldDB" id="A0A1G5EBT0"/>
<keyword evidence="1" id="KW-0238">DNA-binding</keyword>
<dbReference type="PROSITE" id="PS50943">
    <property type="entry name" value="HTH_CROC1"/>
    <property type="match status" value="1"/>
</dbReference>
<name>A0A1G5EBT0_9FIRM</name>
<evidence type="ECO:0000256" key="1">
    <source>
        <dbReference type="ARBA" id="ARBA00023125"/>
    </source>
</evidence>
<feature type="domain" description="HTH cro/C1-type" evidence="2">
    <location>
        <begin position="14"/>
        <end position="68"/>
    </location>
</feature>
<dbReference type="GO" id="GO:0003677">
    <property type="term" value="F:DNA binding"/>
    <property type="evidence" value="ECO:0007669"/>
    <property type="project" value="UniProtKB-KW"/>
</dbReference>
<dbReference type="PANTHER" id="PTHR46558:SF11">
    <property type="entry name" value="HTH-TYPE TRANSCRIPTIONAL REGULATOR XRE"/>
    <property type="match status" value="1"/>
</dbReference>
<dbReference type="OrthoDB" id="2003966at2"/>
<protein>
    <submittedName>
        <fullName evidence="3">Plasmid maintenance system antidote protein VapI, contains XRE-type HTH domain</fullName>
    </submittedName>
</protein>
<sequence>MKNIIKEETLGQRIKAARIRMGMTQEQLAEVMCIPKSTISAYENDKVDIKGSVLVELSKHLDTTPNYLLGLEGKEEDAYLKEINSLLAKITNIKIRRILKTQIEALVK</sequence>
<dbReference type="Pfam" id="PF01381">
    <property type="entry name" value="HTH_3"/>
    <property type="match status" value="1"/>
</dbReference>
<evidence type="ECO:0000313" key="3">
    <source>
        <dbReference type="EMBL" id="SCY24150.1"/>
    </source>
</evidence>
<dbReference type="Proteomes" id="UP000183047">
    <property type="component" value="Unassembled WGS sequence"/>
</dbReference>
<keyword evidence="4" id="KW-1185">Reference proteome</keyword>
<dbReference type="CDD" id="cd00093">
    <property type="entry name" value="HTH_XRE"/>
    <property type="match status" value="1"/>
</dbReference>
<dbReference type="InterPro" id="IPR010982">
    <property type="entry name" value="Lambda_DNA-bd_dom_sf"/>
</dbReference>
<gene>
    <name evidence="3" type="ORF">SAMN02910451_01891</name>
</gene>
<dbReference type="EMBL" id="FMUR01000010">
    <property type="protein sequence ID" value="SCY24150.1"/>
    <property type="molecule type" value="Genomic_DNA"/>
</dbReference>
<dbReference type="PANTHER" id="PTHR46558">
    <property type="entry name" value="TRACRIPTIONAL REGULATORY PROTEIN-RELATED-RELATED"/>
    <property type="match status" value="1"/>
</dbReference>
<accession>A0A1G5EBT0</accession>
<evidence type="ECO:0000313" key="4">
    <source>
        <dbReference type="Proteomes" id="UP000183047"/>
    </source>
</evidence>